<dbReference type="InterPro" id="IPR029787">
    <property type="entry name" value="Nucleotide_cyclase"/>
</dbReference>
<proteinExistence type="predicted"/>
<dbReference type="SMART" id="SM00091">
    <property type="entry name" value="PAS"/>
    <property type="match status" value="2"/>
</dbReference>
<dbReference type="InterPro" id="IPR013656">
    <property type="entry name" value="PAS_4"/>
</dbReference>
<dbReference type="PANTHER" id="PTHR44757">
    <property type="entry name" value="DIGUANYLATE CYCLASE DGCP"/>
    <property type="match status" value="1"/>
</dbReference>
<dbReference type="Pfam" id="PF00990">
    <property type="entry name" value="GGDEF"/>
    <property type="match status" value="1"/>
</dbReference>
<evidence type="ECO:0000259" key="2">
    <source>
        <dbReference type="PROSITE" id="PS50887"/>
    </source>
</evidence>
<dbReference type="Pfam" id="PF13426">
    <property type="entry name" value="PAS_9"/>
    <property type="match status" value="1"/>
</dbReference>
<dbReference type="InterPro" id="IPR001610">
    <property type="entry name" value="PAC"/>
</dbReference>
<dbReference type="Proteomes" id="UP000030008">
    <property type="component" value="Unassembled WGS sequence"/>
</dbReference>
<evidence type="ECO:0000313" key="3">
    <source>
        <dbReference type="EMBL" id="KGJ54029.1"/>
    </source>
</evidence>
<dbReference type="PROSITE" id="PS50113">
    <property type="entry name" value="PAC"/>
    <property type="match status" value="1"/>
</dbReference>
<dbReference type="InterPro" id="IPR000014">
    <property type="entry name" value="PAS"/>
</dbReference>
<accession>A0A099I7T2</accession>
<dbReference type="RefSeq" id="WP_044904569.1">
    <property type="nucleotide sequence ID" value="NZ_JQIF01000023.1"/>
</dbReference>
<dbReference type="NCBIfam" id="TIGR00229">
    <property type="entry name" value="sensory_box"/>
    <property type="match status" value="1"/>
</dbReference>
<dbReference type="InterPro" id="IPR043128">
    <property type="entry name" value="Rev_trsase/Diguanyl_cyclase"/>
</dbReference>
<reference evidence="3 4" key="1">
    <citation type="submission" date="2014-08" db="EMBL/GenBank/DDBJ databases">
        <title>Clostridium innocuum, an unnegligible vancomycin-resistant pathogen causing extra-intestinal infections.</title>
        <authorList>
            <person name="Feng Y."/>
            <person name="Chiu C.-H."/>
        </authorList>
    </citation>
    <scope>NUCLEOTIDE SEQUENCE [LARGE SCALE GENOMIC DNA]</scope>
    <source>
        <strain evidence="3 4">AN88</strain>
    </source>
</reference>
<protein>
    <submittedName>
        <fullName evidence="3">Diguanylate cyclase</fullName>
    </submittedName>
</protein>
<evidence type="ECO:0000313" key="4">
    <source>
        <dbReference type="Proteomes" id="UP000030008"/>
    </source>
</evidence>
<dbReference type="InterPro" id="IPR000700">
    <property type="entry name" value="PAS-assoc_C"/>
</dbReference>
<evidence type="ECO:0000259" key="1">
    <source>
        <dbReference type="PROSITE" id="PS50113"/>
    </source>
</evidence>
<dbReference type="InterPro" id="IPR035965">
    <property type="entry name" value="PAS-like_dom_sf"/>
</dbReference>
<dbReference type="Gene3D" id="3.30.450.20">
    <property type="entry name" value="PAS domain"/>
    <property type="match status" value="3"/>
</dbReference>
<feature type="domain" description="GGDEF" evidence="2">
    <location>
        <begin position="426"/>
        <end position="559"/>
    </location>
</feature>
<dbReference type="NCBIfam" id="TIGR00254">
    <property type="entry name" value="GGDEF"/>
    <property type="match status" value="1"/>
</dbReference>
<dbReference type="SMART" id="SM00086">
    <property type="entry name" value="PAC"/>
    <property type="match status" value="2"/>
</dbReference>
<dbReference type="SMART" id="SM00267">
    <property type="entry name" value="GGDEF"/>
    <property type="match status" value="1"/>
</dbReference>
<dbReference type="AlphaFoldDB" id="A0A099I7T2"/>
<dbReference type="SUPFAM" id="SSF55785">
    <property type="entry name" value="PYP-like sensor domain (PAS domain)"/>
    <property type="match status" value="2"/>
</dbReference>
<dbReference type="EMBL" id="JQIF01000023">
    <property type="protein sequence ID" value="KGJ54029.1"/>
    <property type="molecule type" value="Genomic_DNA"/>
</dbReference>
<dbReference type="Gene3D" id="3.30.70.270">
    <property type="match status" value="1"/>
</dbReference>
<organism evidence="3 4">
    <name type="scientific">Clostridium innocuum</name>
    <dbReference type="NCBI Taxonomy" id="1522"/>
    <lineage>
        <taxon>Bacteria</taxon>
        <taxon>Bacillati</taxon>
        <taxon>Bacillota</taxon>
        <taxon>Clostridia</taxon>
        <taxon>Eubacteriales</taxon>
        <taxon>Clostridiaceae</taxon>
        <taxon>Clostridium</taxon>
    </lineage>
</organism>
<dbReference type="PANTHER" id="PTHR44757:SF2">
    <property type="entry name" value="BIOFILM ARCHITECTURE MAINTENANCE PROTEIN MBAA"/>
    <property type="match status" value="1"/>
</dbReference>
<dbReference type="InterPro" id="IPR052155">
    <property type="entry name" value="Biofilm_reg_signaling"/>
</dbReference>
<dbReference type="SUPFAM" id="SSF55073">
    <property type="entry name" value="Nucleotide cyclase"/>
    <property type="match status" value="1"/>
</dbReference>
<feature type="domain" description="PAC" evidence="1">
    <location>
        <begin position="209"/>
        <end position="261"/>
    </location>
</feature>
<dbReference type="PROSITE" id="PS50887">
    <property type="entry name" value="GGDEF"/>
    <property type="match status" value="1"/>
</dbReference>
<comment type="caution">
    <text evidence="3">The sequence shown here is derived from an EMBL/GenBank/DDBJ whole genome shotgun (WGS) entry which is preliminary data.</text>
</comment>
<name>A0A099I7T2_CLOIN</name>
<dbReference type="InterPro" id="IPR000160">
    <property type="entry name" value="GGDEF_dom"/>
</dbReference>
<dbReference type="CDD" id="cd01949">
    <property type="entry name" value="GGDEF"/>
    <property type="match status" value="1"/>
</dbReference>
<sequence length="871" mass="100926">MPDQNQFWESLDKYRYILDSLPNPVIVTDMDKIVRYINVAARAIVPPPYEKLLNQPCSNFHTPYCHTKDCCIQRFLRNEKGAIQSGPGDIINRVDISYLRDALGNPIGYINVSTDVRELMEVQRQLKISQERYEIALQQARTALWEYDIKEHTIQRIDNVRGQFSEIFPNEGVIEGVPDALIAQGILFEDSIREIEVMYSKLKEGYKKVSGQLHMRNRNGEERWVEIRCTTIFDEAGRAIKAIGISKDISEQKRLESSYQNERKLQEIMNAGFLSVFEVNVTQNRMILIDKEAAAKLSSPPEEGVYDEILQAALSKIHPDFQKKVYEKMNCRALHLAYMRGIHTCNVEYRLKRKGCYHWINASIQLLKKDSSADIFARVFLKDIQAQKEKEEKLQKEVHIDALTGAYNRKGIITHIEELLRQNPEAISACVSLDIDNFKEVNDTFGHLYGDAVLSETAKKIQKLCRSDTLIGRLGGDEFVAFFPRLQSEEVLMHAAERLQSALVNTYTSGSHMVKTSVSMGISFYPRHGTTFTELYDKADIAMYHCKRNGKNGWTVYQDTMERCQQIMEKPDSDNIGDMQLNKPFEGNIGEYIFRILYRREKTDPQTMRTVLELIAHHYDMQYFYVMDFNRETQSIQPLLSWSEEDKSLYELLQLDEQKAALEFLETIHSDNDRILFLENCGKDCFDRFPKEILNKLAIFALVHMSVPVSNQHDILIGLANTRHTHSFSRNQRTDIRTIFEVIVTFLKDQQQREQQKKYTDTLISLLNNLGNSIYVIDPHSYQLIYFNQSLMEIFPKLKTGEICHKVFREEDTPCKDCPIRQLSKTVPSASTDIHNAKLNADIQTTAAYVEWYDHQKYVLLSGVDVTRYKK</sequence>
<dbReference type="Pfam" id="PF08448">
    <property type="entry name" value="PAS_4"/>
    <property type="match status" value="1"/>
</dbReference>
<gene>
    <name evidence="3" type="ORF">CIAN88_05645</name>
</gene>